<dbReference type="Proteomes" id="UP001183629">
    <property type="component" value="Unassembled WGS sequence"/>
</dbReference>
<evidence type="ECO:0000259" key="2">
    <source>
        <dbReference type="PROSITE" id="PS50801"/>
    </source>
</evidence>
<dbReference type="InterPro" id="IPR002645">
    <property type="entry name" value="STAS_dom"/>
</dbReference>
<comment type="caution">
    <text evidence="3">The sequence shown here is derived from an EMBL/GenBank/DDBJ whole genome shotgun (WGS) entry which is preliminary data.</text>
</comment>
<dbReference type="PROSITE" id="PS50801">
    <property type="entry name" value="STAS"/>
    <property type="match status" value="1"/>
</dbReference>
<dbReference type="Gene3D" id="3.30.750.24">
    <property type="entry name" value="STAS domain"/>
    <property type="match status" value="1"/>
</dbReference>
<accession>A0AAE3ZNT5</accession>
<gene>
    <name evidence="3" type="ORF">J2S44_002931</name>
</gene>
<dbReference type="CDD" id="cd16936">
    <property type="entry name" value="HATPase_RsbW-like"/>
    <property type="match status" value="1"/>
</dbReference>
<keyword evidence="1" id="KW-0808">Transferase</keyword>
<feature type="domain" description="STAS" evidence="2">
    <location>
        <begin position="2"/>
        <end position="95"/>
    </location>
</feature>
<evidence type="ECO:0000256" key="1">
    <source>
        <dbReference type="ARBA" id="ARBA00022527"/>
    </source>
</evidence>
<dbReference type="PANTHER" id="PTHR35526">
    <property type="entry name" value="ANTI-SIGMA-F FACTOR RSBW-RELATED"/>
    <property type="match status" value="1"/>
</dbReference>
<sequence>MLTWTVDSGDRRTVVTVCGDLTMSDAGRLRTVLLKCLAEQSEALLVDLSGMRVPEPHALSVFTAVVRQAATWPGTPVLLCAPAPATAELLAGGGFGALTVLAGLREARALLDAGDSGMLMVTDDLLPIRGASRHARDVVTDACTRWTLPQLVAPASVVAGEMVANVIDHAGTMMTLRVTLRPRFLYVAVRDGSPEPPEPLHPPFRPGSGLALINASATHWGWMPAADGKVVWAALGLR</sequence>
<keyword evidence="4" id="KW-1185">Reference proteome</keyword>
<protein>
    <submittedName>
        <fullName evidence="3">Anti-anti-sigma regulatory factor</fullName>
    </submittedName>
</protein>
<evidence type="ECO:0000313" key="4">
    <source>
        <dbReference type="Proteomes" id="UP001183629"/>
    </source>
</evidence>
<dbReference type="Pfam" id="PF13581">
    <property type="entry name" value="HATPase_c_2"/>
    <property type="match status" value="1"/>
</dbReference>
<dbReference type="Gene3D" id="3.30.565.10">
    <property type="entry name" value="Histidine kinase-like ATPase, C-terminal domain"/>
    <property type="match status" value="1"/>
</dbReference>
<name>A0AAE3ZNT5_9ACTN</name>
<dbReference type="SUPFAM" id="SSF52091">
    <property type="entry name" value="SpoIIaa-like"/>
    <property type="match status" value="1"/>
</dbReference>
<organism evidence="3 4">
    <name type="scientific">Catenuloplanes niger</name>
    <dbReference type="NCBI Taxonomy" id="587534"/>
    <lineage>
        <taxon>Bacteria</taxon>
        <taxon>Bacillati</taxon>
        <taxon>Actinomycetota</taxon>
        <taxon>Actinomycetes</taxon>
        <taxon>Micromonosporales</taxon>
        <taxon>Micromonosporaceae</taxon>
        <taxon>Catenuloplanes</taxon>
    </lineage>
</organism>
<proteinExistence type="predicted"/>
<evidence type="ECO:0000313" key="3">
    <source>
        <dbReference type="EMBL" id="MDR7322681.1"/>
    </source>
</evidence>
<dbReference type="RefSeq" id="WP_310413444.1">
    <property type="nucleotide sequence ID" value="NZ_JAVDYC010000001.1"/>
</dbReference>
<dbReference type="InterPro" id="IPR003594">
    <property type="entry name" value="HATPase_dom"/>
</dbReference>
<dbReference type="SUPFAM" id="SSF55874">
    <property type="entry name" value="ATPase domain of HSP90 chaperone/DNA topoisomerase II/histidine kinase"/>
    <property type="match status" value="1"/>
</dbReference>
<dbReference type="InterPro" id="IPR036890">
    <property type="entry name" value="HATPase_C_sf"/>
</dbReference>
<dbReference type="InterPro" id="IPR050267">
    <property type="entry name" value="Anti-sigma-factor_SerPK"/>
</dbReference>
<dbReference type="PANTHER" id="PTHR35526:SF3">
    <property type="entry name" value="ANTI-SIGMA-F FACTOR RSBW"/>
    <property type="match status" value="1"/>
</dbReference>
<dbReference type="AlphaFoldDB" id="A0AAE3ZNT5"/>
<keyword evidence="1" id="KW-0418">Kinase</keyword>
<dbReference type="EMBL" id="JAVDYC010000001">
    <property type="protein sequence ID" value="MDR7322681.1"/>
    <property type="molecule type" value="Genomic_DNA"/>
</dbReference>
<keyword evidence="1" id="KW-0723">Serine/threonine-protein kinase</keyword>
<reference evidence="3 4" key="1">
    <citation type="submission" date="2023-07" db="EMBL/GenBank/DDBJ databases">
        <title>Sequencing the genomes of 1000 actinobacteria strains.</title>
        <authorList>
            <person name="Klenk H.-P."/>
        </authorList>
    </citation>
    <scope>NUCLEOTIDE SEQUENCE [LARGE SCALE GENOMIC DNA]</scope>
    <source>
        <strain evidence="3 4">DSM 44711</strain>
    </source>
</reference>
<dbReference type="InterPro" id="IPR036513">
    <property type="entry name" value="STAS_dom_sf"/>
</dbReference>